<evidence type="ECO:0000256" key="1">
    <source>
        <dbReference type="SAM" id="MobiDB-lite"/>
    </source>
</evidence>
<feature type="region of interest" description="Disordered" evidence="1">
    <location>
        <begin position="104"/>
        <end position="144"/>
    </location>
</feature>
<dbReference type="InterPro" id="IPR016040">
    <property type="entry name" value="NAD(P)-bd_dom"/>
</dbReference>
<organism evidence="3 4">
    <name type="scientific">Tunturiibacter lichenicola</name>
    <dbReference type="NCBI Taxonomy" id="2051959"/>
    <lineage>
        <taxon>Bacteria</taxon>
        <taxon>Pseudomonadati</taxon>
        <taxon>Acidobacteriota</taxon>
        <taxon>Terriglobia</taxon>
        <taxon>Terriglobales</taxon>
        <taxon>Acidobacteriaceae</taxon>
        <taxon>Tunturiibacter</taxon>
    </lineage>
</organism>
<feature type="domain" description="NAD(P)-binding" evidence="2">
    <location>
        <begin position="6"/>
        <end position="69"/>
    </location>
</feature>
<dbReference type="InterPro" id="IPR036291">
    <property type="entry name" value="NAD(P)-bd_dom_sf"/>
</dbReference>
<name>A0A852V8H3_9BACT</name>
<dbReference type="AlphaFoldDB" id="A0A852V8H3"/>
<reference evidence="3 4" key="1">
    <citation type="submission" date="2020-07" db="EMBL/GenBank/DDBJ databases">
        <title>Genomic Encyclopedia of Type Strains, Phase IV (KMG-V): Genome sequencing to study the core and pangenomes of soil and plant-associated prokaryotes.</title>
        <authorList>
            <person name="Whitman W."/>
        </authorList>
    </citation>
    <scope>NUCLEOTIDE SEQUENCE [LARGE SCALE GENOMIC DNA]</scope>
    <source>
        <strain evidence="3 4">M8UP22</strain>
    </source>
</reference>
<accession>A0A852V8H3</accession>
<feature type="compositionally biased region" description="Polar residues" evidence="1">
    <location>
        <begin position="118"/>
        <end position="129"/>
    </location>
</feature>
<gene>
    <name evidence="3" type="ORF">HDF08_000067</name>
</gene>
<evidence type="ECO:0000313" key="4">
    <source>
        <dbReference type="Proteomes" id="UP000564385"/>
    </source>
</evidence>
<protein>
    <submittedName>
        <fullName evidence="3">Uncharacterized protein YbjT (DUF2867 family)</fullName>
    </submittedName>
</protein>
<sequence>MIAITGITGRIGGGLAGHLLAQGQAVRGVVRDPKKGENWRQQGCKIAVAEPLDKKALTAAFRSAEAVFILPPPIFDPHPGFAEAFAAMTAHRMLHETQVSAKYSTFQPSARKPGKRTYTLSIPSGNRPSASALPRSRTCAQPGS</sequence>
<dbReference type="EMBL" id="JACCCU010000001">
    <property type="protein sequence ID" value="NYF88000.1"/>
    <property type="molecule type" value="Genomic_DNA"/>
</dbReference>
<dbReference type="Gene3D" id="3.40.50.720">
    <property type="entry name" value="NAD(P)-binding Rossmann-like Domain"/>
    <property type="match status" value="1"/>
</dbReference>
<evidence type="ECO:0000313" key="3">
    <source>
        <dbReference type="EMBL" id="NYF88000.1"/>
    </source>
</evidence>
<dbReference type="SUPFAM" id="SSF51735">
    <property type="entry name" value="NAD(P)-binding Rossmann-fold domains"/>
    <property type="match status" value="1"/>
</dbReference>
<comment type="caution">
    <text evidence="3">The sequence shown here is derived from an EMBL/GenBank/DDBJ whole genome shotgun (WGS) entry which is preliminary data.</text>
</comment>
<proteinExistence type="predicted"/>
<dbReference type="Proteomes" id="UP000564385">
    <property type="component" value="Unassembled WGS sequence"/>
</dbReference>
<dbReference type="Pfam" id="PF13460">
    <property type="entry name" value="NAD_binding_10"/>
    <property type="match status" value="1"/>
</dbReference>
<evidence type="ECO:0000259" key="2">
    <source>
        <dbReference type="Pfam" id="PF13460"/>
    </source>
</evidence>